<proteinExistence type="predicted"/>
<organism evidence="1">
    <name type="scientific">marine sediment metagenome</name>
    <dbReference type="NCBI Taxonomy" id="412755"/>
    <lineage>
        <taxon>unclassified sequences</taxon>
        <taxon>metagenomes</taxon>
        <taxon>ecological metagenomes</taxon>
    </lineage>
</organism>
<accession>X1CUX3</accession>
<gene>
    <name evidence="1" type="ORF">S01H4_63101</name>
</gene>
<reference evidence="1" key="1">
    <citation type="journal article" date="2014" name="Front. Microbiol.">
        <title>High frequency of phylogenetically diverse reductive dehalogenase-homologous genes in deep subseafloor sedimentary metagenomes.</title>
        <authorList>
            <person name="Kawai M."/>
            <person name="Futagami T."/>
            <person name="Toyoda A."/>
            <person name="Takaki Y."/>
            <person name="Nishi S."/>
            <person name="Hori S."/>
            <person name="Arai W."/>
            <person name="Tsubouchi T."/>
            <person name="Morono Y."/>
            <person name="Uchiyama I."/>
            <person name="Ito T."/>
            <person name="Fujiyama A."/>
            <person name="Inagaki F."/>
            <person name="Takami H."/>
        </authorList>
    </citation>
    <scope>NUCLEOTIDE SEQUENCE</scope>
    <source>
        <strain evidence="1">Expedition CK06-06</strain>
    </source>
</reference>
<dbReference type="EMBL" id="BART01037845">
    <property type="protein sequence ID" value="GAH11602.1"/>
    <property type="molecule type" value="Genomic_DNA"/>
</dbReference>
<protein>
    <submittedName>
        <fullName evidence="1">Uncharacterized protein</fullName>
    </submittedName>
</protein>
<dbReference type="AlphaFoldDB" id="X1CUX3"/>
<name>X1CUX3_9ZZZZ</name>
<sequence length="40" mass="4740">MRLPEDPPDEDVKECIKAENELRHKQAMADFRPVAERVYL</sequence>
<evidence type="ECO:0000313" key="1">
    <source>
        <dbReference type="EMBL" id="GAH11602.1"/>
    </source>
</evidence>
<comment type="caution">
    <text evidence="1">The sequence shown here is derived from an EMBL/GenBank/DDBJ whole genome shotgun (WGS) entry which is preliminary data.</text>
</comment>